<feature type="transmembrane region" description="Helical" evidence="1">
    <location>
        <begin position="493"/>
        <end position="514"/>
    </location>
</feature>
<keyword evidence="1" id="KW-1133">Transmembrane helix</keyword>
<keyword evidence="1" id="KW-0472">Membrane</keyword>
<evidence type="ECO:0000313" key="2">
    <source>
        <dbReference type="EMBL" id="AIF11440.1"/>
    </source>
</evidence>
<dbReference type="EMBL" id="KF900917">
    <property type="protein sequence ID" value="AIF11440.1"/>
    <property type="molecule type" value="Genomic_DNA"/>
</dbReference>
<evidence type="ECO:0000256" key="1">
    <source>
        <dbReference type="SAM" id="Phobius"/>
    </source>
</evidence>
<name>A0A075H8P0_9EURY</name>
<dbReference type="AlphaFoldDB" id="A0A075H8P0"/>
<feature type="transmembrane region" description="Helical" evidence="1">
    <location>
        <begin position="66"/>
        <end position="85"/>
    </location>
</feature>
<feature type="transmembrane region" description="Helical" evidence="1">
    <location>
        <begin position="105"/>
        <end position="130"/>
    </location>
</feature>
<protein>
    <submittedName>
        <fullName evidence="2">Uncharacterized protein</fullName>
    </submittedName>
</protein>
<sequence length="519" mass="57769">MENQEDLDSLADSIGDVVLPAPEIQNQAPIVSVENDRSKDRIKLLRSREEMLLRIDRMLISSGARLVLFLPLVVIILYGLAQAFSQGDPEWWTNHLESVAWGSDISTAIYGLSMLMLIADSAMLLLLFWLMSITRSIFSMESSELTRLGLTFKSSHGYAEMRATIDGAIRQLGITTALISLAAILLGISMWLPEDSAGTPFMLALSTGALLSGHGVHMVSERSRFNTSEPWGMLQAFSPPIHPALLNRPFTDVIRAHVDPLLAVRMSEYLSSIEPSIKEGSSVRELQETLLHLLYLRRSSLIDEDLFRSALEPMLDPPAIERLFNHPELGEETWDRLLSRARSQCAPFFRIHDRLRMSRSATESTGEVWLDVDMENLVVGQANLFAFVLNQGESPLDLVLRVQTPDFRPQECVYRLNAEPMRVESEPVGDELYSALPALMSSTRIIWQSLLPSAMGEATVTLRLEDEAGNLISGRVLAVQVRPDLLTRVRMSLGGLFMFGAAIVVISPFVPFLINLVGL</sequence>
<organism evidence="2">
    <name type="scientific">uncultured marine group II/III euryarchaeote KM3_52_A01</name>
    <dbReference type="NCBI Taxonomy" id="1456457"/>
    <lineage>
        <taxon>Archaea</taxon>
        <taxon>Methanobacteriati</taxon>
        <taxon>Methanobacteriota</taxon>
        <taxon>environmental samples</taxon>
    </lineage>
</organism>
<proteinExistence type="predicted"/>
<reference evidence="2" key="1">
    <citation type="journal article" date="2014" name="Genome Biol. Evol.">
        <title>Pangenome evidence for extensive interdomain horizontal transfer affecting lineage core and shell genes in uncultured planktonic thaumarchaeota and euryarchaeota.</title>
        <authorList>
            <person name="Deschamps P."/>
            <person name="Zivanovic Y."/>
            <person name="Moreira D."/>
            <person name="Rodriguez-Valera F."/>
            <person name="Lopez-Garcia P."/>
        </authorList>
    </citation>
    <scope>NUCLEOTIDE SEQUENCE</scope>
</reference>
<feature type="transmembrane region" description="Helical" evidence="1">
    <location>
        <begin position="172"/>
        <end position="192"/>
    </location>
</feature>
<accession>A0A075H8P0</accession>
<keyword evidence="1" id="KW-0812">Transmembrane</keyword>